<accession>A0A250JJ62</accession>
<gene>
    <name evidence="1" type="ORF">CYFUS_008992</name>
</gene>
<dbReference type="Gene3D" id="1.20.1270.390">
    <property type="match status" value="1"/>
</dbReference>
<sequence length="124" mass="13418">MRKAMAGAVVCVLGLTGCMGAPLRYGPSEPLVDTQVPIQQAEEAGAAQHPDAAQHLEWARQQTQGARRLIEQNRRDEAALFLKRAAADAELALALAREAPARAEADQVLQQVRELQQDTVPAQQ</sequence>
<dbReference type="KEGG" id="cfus:CYFUS_008992"/>
<reference evidence="1 2" key="1">
    <citation type="submission" date="2017-06" db="EMBL/GenBank/DDBJ databases">
        <title>Sequencing and comparative analysis of myxobacterial genomes.</title>
        <authorList>
            <person name="Rupp O."/>
            <person name="Goesmann A."/>
            <person name="Sogaard-Andersen L."/>
        </authorList>
    </citation>
    <scope>NUCLEOTIDE SEQUENCE [LARGE SCALE GENOMIC DNA]</scope>
    <source>
        <strain evidence="1 2">DSM 52655</strain>
    </source>
</reference>
<name>A0A250JJ62_9BACT</name>
<dbReference type="RefSeq" id="WP_095990914.1">
    <property type="nucleotide sequence ID" value="NZ_CP022098.1"/>
</dbReference>
<dbReference type="Proteomes" id="UP000217257">
    <property type="component" value="Chromosome"/>
</dbReference>
<dbReference type="PROSITE" id="PS51257">
    <property type="entry name" value="PROKAR_LIPOPROTEIN"/>
    <property type="match status" value="1"/>
</dbReference>
<organism evidence="1 2">
    <name type="scientific">Cystobacter fuscus</name>
    <dbReference type="NCBI Taxonomy" id="43"/>
    <lineage>
        <taxon>Bacteria</taxon>
        <taxon>Pseudomonadati</taxon>
        <taxon>Myxococcota</taxon>
        <taxon>Myxococcia</taxon>
        <taxon>Myxococcales</taxon>
        <taxon>Cystobacterineae</taxon>
        <taxon>Archangiaceae</taxon>
        <taxon>Cystobacter</taxon>
    </lineage>
</organism>
<dbReference type="EMBL" id="CP022098">
    <property type="protein sequence ID" value="ATB43512.1"/>
    <property type="molecule type" value="Genomic_DNA"/>
</dbReference>
<evidence type="ECO:0000313" key="2">
    <source>
        <dbReference type="Proteomes" id="UP000217257"/>
    </source>
</evidence>
<dbReference type="AlphaFoldDB" id="A0A250JJ62"/>
<proteinExistence type="predicted"/>
<protein>
    <submittedName>
        <fullName evidence="1">Uncharacterized protein</fullName>
    </submittedName>
</protein>
<evidence type="ECO:0000313" key="1">
    <source>
        <dbReference type="EMBL" id="ATB43512.1"/>
    </source>
</evidence>